<dbReference type="EMBL" id="JAIZAY010000012">
    <property type="protein sequence ID" value="KAJ8031724.1"/>
    <property type="molecule type" value="Genomic_DNA"/>
</dbReference>
<gene>
    <name evidence="1" type="ORF">HOLleu_25012</name>
</gene>
<organism evidence="1 2">
    <name type="scientific">Holothuria leucospilota</name>
    <name type="common">Black long sea cucumber</name>
    <name type="synonym">Mertensiothuria leucospilota</name>
    <dbReference type="NCBI Taxonomy" id="206669"/>
    <lineage>
        <taxon>Eukaryota</taxon>
        <taxon>Metazoa</taxon>
        <taxon>Echinodermata</taxon>
        <taxon>Eleutherozoa</taxon>
        <taxon>Echinozoa</taxon>
        <taxon>Holothuroidea</taxon>
        <taxon>Aspidochirotacea</taxon>
        <taxon>Aspidochirotida</taxon>
        <taxon>Holothuriidae</taxon>
        <taxon>Holothuria</taxon>
    </lineage>
</organism>
<evidence type="ECO:0000313" key="2">
    <source>
        <dbReference type="Proteomes" id="UP001152320"/>
    </source>
</evidence>
<reference evidence="1" key="1">
    <citation type="submission" date="2021-10" db="EMBL/GenBank/DDBJ databases">
        <title>Tropical sea cucumber genome reveals ecological adaptation and Cuvierian tubules defense mechanism.</title>
        <authorList>
            <person name="Chen T."/>
        </authorList>
    </citation>
    <scope>NUCLEOTIDE SEQUENCE</scope>
    <source>
        <strain evidence="1">Nanhai2018</strain>
        <tissue evidence="1">Muscle</tissue>
    </source>
</reference>
<dbReference type="AlphaFoldDB" id="A0A9Q1H360"/>
<comment type="caution">
    <text evidence="1">The sequence shown here is derived from an EMBL/GenBank/DDBJ whole genome shotgun (WGS) entry which is preliminary data.</text>
</comment>
<accession>A0A9Q1H360</accession>
<proteinExistence type="predicted"/>
<keyword evidence="2" id="KW-1185">Reference proteome</keyword>
<evidence type="ECO:0000313" key="1">
    <source>
        <dbReference type="EMBL" id="KAJ8031724.1"/>
    </source>
</evidence>
<name>A0A9Q1H360_HOLLE</name>
<sequence>MVCVSKNLQKDFKIRLSALKVNIAKNLGCEEALRLSLMFNLINADERKIQCSKNPAVELIDVLLEGDEMIVLYKLSELERVSKQNNMNEVNELLNKFFTNHFRESFLMKISVLKNGELAKEEQSLLSEMLWDSSQFRTISDLDVFFKENYGTTISSVQEGSLLLRIKMPTEIFVNKLWTDLRSGKLATTFFPILRKSITRKCSHENPLGLKVVFDKTFHVLKDWLTENDCGRNETDAFDQLWSKHRNTIKLQAIAA</sequence>
<dbReference type="Proteomes" id="UP001152320">
    <property type="component" value="Chromosome 12"/>
</dbReference>
<protein>
    <submittedName>
        <fullName evidence="1">Uncharacterized protein</fullName>
    </submittedName>
</protein>